<dbReference type="InterPro" id="IPR050109">
    <property type="entry name" value="HTH-type_TetR-like_transc_reg"/>
</dbReference>
<reference evidence="5" key="1">
    <citation type="journal article" date="2019" name="Int. J. Syst. Evol. Microbiol.">
        <title>The Global Catalogue of Microorganisms (GCM) 10K type strain sequencing project: providing services to taxonomists for standard genome sequencing and annotation.</title>
        <authorList>
            <consortium name="The Broad Institute Genomics Platform"/>
            <consortium name="The Broad Institute Genome Sequencing Center for Infectious Disease"/>
            <person name="Wu L."/>
            <person name="Ma J."/>
        </authorList>
    </citation>
    <scope>NUCLEOTIDE SEQUENCE [LARGE SCALE GENOMIC DNA]</scope>
    <source>
        <strain evidence="5">LMG 24813</strain>
    </source>
</reference>
<proteinExistence type="predicted"/>
<organism evidence="4 5">
    <name type="scientific">Candidimonas humi</name>
    <dbReference type="NCBI Taxonomy" id="683355"/>
    <lineage>
        <taxon>Bacteria</taxon>
        <taxon>Pseudomonadati</taxon>
        <taxon>Pseudomonadota</taxon>
        <taxon>Betaproteobacteria</taxon>
        <taxon>Burkholderiales</taxon>
        <taxon>Alcaligenaceae</taxon>
        <taxon>Candidimonas</taxon>
    </lineage>
</organism>
<dbReference type="Proteomes" id="UP001595848">
    <property type="component" value="Unassembled WGS sequence"/>
</dbReference>
<keyword evidence="5" id="KW-1185">Reference proteome</keyword>
<dbReference type="PROSITE" id="PS50977">
    <property type="entry name" value="HTH_TETR_2"/>
    <property type="match status" value="1"/>
</dbReference>
<protein>
    <submittedName>
        <fullName evidence="4">TetR/AcrR family transcriptional regulator</fullName>
    </submittedName>
</protein>
<accession>A0ABV8P0B4</accession>
<dbReference type="Pfam" id="PF09209">
    <property type="entry name" value="CecR_C"/>
    <property type="match status" value="1"/>
</dbReference>
<evidence type="ECO:0000256" key="1">
    <source>
        <dbReference type="ARBA" id="ARBA00023125"/>
    </source>
</evidence>
<dbReference type="RefSeq" id="WP_217963428.1">
    <property type="nucleotide sequence ID" value="NZ_JAHTBN010000002.1"/>
</dbReference>
<dbReference type="EMBL" id="JBHSBV010000003">
    <property type="protein sequence ID" value="MFC4201217.1"/>
    <property type="molecule type" value="Genomic_DNA"/>
</dbReference>
<dbReference type="PANTHER" id="PTHR30055:SF235">
    <property type="entry name" value="TRANSCRIPTIONAL REGULATORY PROTEIN"/>
    <property type="match status" value="1"/>
</dbReference>
<gene>
    <name evidence="4" type="ORF">ACFOY1_09650</name>
</gene>
<evidence type="ECO:0000259" key="3">
    <source>
        <dbReference type="PROSITE" id="PS50977"/>
    </source>
</evidence>
<feature type="domain" description="HTH tetR-type" evidence="3">
    <location>
        <begin position="13"/>
        <end position="73"/>
    </location>
</feature>
<name>A0ABV8P0B4_9BURK</name>
<dbReference type="InterPro" id="IPR015292">
    <property type="entry name" value="Tscrpt_reg_YbiH_C"/>
</dbReference>
<evidence type="ECO:0000256" key="2">
    <source>
        <dbReference type="PROSITE-ProRule" id="PRU00335"/>
    </source>
</evidence>
<dbReference type="Pfam" id="PF00440">
    <property type="entry name" value="TetR_N"/>
    <property type="match status" value="1"/>
</dbReference>
<comment type="caution">
    <text evidence="4">The sequence shown here is derived from an EMBL/GenBank/DDBJ whole genome shotgun (WGS) entry which is preliminary data.</text>
</comment>
<keyword evidence="1 2" id="KW-0238">DNA-binding</keyword>
<sequence>MSKALRELRSDGEATRARILEAAGELFAAAGFAETTSKAIAARAGVDLASINYHFGGRGGLYQAVLIEAHRRFVDLADLRELALSAVPAADKLKRLIGQIVQQTTDDAGGWHLAVLVAEILAPSSHAQVLFQSEIPSKASYLNSILAELTGIPEDDPALLRCAISTVAPCILLLIGRRGVPGPVQELRKVPYGDLVDHLHRYAIGGLEAIGREYAGARAARSRKRRK</sequence>
<evidence type="ECO:0000313" key="4">
    <source>
        <dbReference type="EMBL" id="MFC4201217.1"/>
    </source>
</evidence>
<feature type="DNA-binding region" description="H-T-H motif" evidence="2">
    <location>
        <begin position="36"/>
        <end position="55"/>
    </location>
</feature>
<evidence type="ECO:0000313" key="5">
    <source>
        <dbReference type="Proteomes" id="UP001595848"/>
    </source>
</evidence>
<dbReference type="InterPro" id="IPR001647">
    <property type="entry name" value="HTH_TetR"/>
</dbReference>
<dbReference type="PANTHER" id="PTHR30055">
    <property type="entry name" value="HTH-TYPE TRANSCRIPTIONAL REGULATOR RUTR"/>
    <property type="match status" value="1"/>
</dbReference>